<gene>
    <name evidence="7" type="ORF">GCM10023175_49260</name>
</gene>
<feature type="transmembrane region" description="Helical" evidence="5">
    <location>
        <begin position="350"/>
        <end position="371"/>
    </location>
</feature>
<comment type="caution">
    <text evidence="7">The sequence shown here is derived from an EMBL/GenBank/DDBJ whole genome shotgun (WGS) entry which is preliminary data.</text>
</comment>
<feature type="domain" description="Major facilitator superfamily (MFS) profile" evidence="6">
    <location>
        <begin position="24"/>
        <end position="403"/>
    </location>
</feature>
<feature type="transmembrane region" description="Helical" evidence="5">
    <location>
        <begin position="59"/>
        <end position="81"/>
    </location>
</feature>
<dbReference type="PROSITE" id="PS50850">
    <property type="entry name" value="MFS"/>
    <property type="match status" value="1"/>
</dbReference>
<name>A0ABP8RZ40_9PSEU</name>
<dbReference type="EMBL" id="BAABGT010000075">
    <property type="protein sequence ID" value="GAA4553410.1"/>
    <property type="molecule type" value="Genomic_DNA"/>
</dbReference>
<dbReference type="RefSeq" id="WP_345423123.1">
    <property type="nucleotide sequence ID" value="NZ_BAABGT010000075.1"/>
</dbReference>
<dbReference type="InterPro" id="IPR011701">
    <property type="entry name" value="MFS"/>
</dbReference>
<dbReference type="Proteomes" id="UP001501598">
    <property type="component" value="Unassembled WGS sequence"/>
</dbReference>
<dbReference type="PANTHER" id="PTHR23514">
    <property type="entry name" value="BYPASS OF STOP CODON PROTEIN 6"/>
    <property type="match status" value="1"/>
</dbReference>
<feature type="transmembrane region" description="Helical" evidence="5">
    <location>
        <begin position="27"/>
        <end position="47"/>
    </location>
</feature>
<feature type="transmembrane region" description="Helical" evidence="5">
    <location>
        <begin position="228"/>
        <end position="246"/>
    </location>
</feature>
<keyword evidence="8" id="KW-1185">Reference proteome</keyword>
<keyword evidence="3 5" id="KW-1133">Transmembrane helix</keyword>
<feature type="transmembrane region" description="Helical" evidence="5">
    <location>
        <begin position="258"/>
        <end position="283"/>
    </location>
</feature>
<feature type="transmembrane region" description="Helical" evidence="5">
    <location>
        <begin position="179"/>
        <end position="197"/>
    </location>
</feature>
<organism evidence="7 8">
    <name type="scientific">Pseudonocardia xishanensis</name>
    <dbReference type="NCBI Taxonomy" id="630995"/>
    <lineage>
        <taxon>Bacteria</taxon>
        <taxon>Bacillati</taxon>
        <taxon>Actinomycetota</taxon>
        <taxon>Actinomycetes</taxon>
        <taxon>Pseudonocardiales</taxon>
        <taxon>Pseudonocardiaceae</taxon>
        <taxon>Pseudonocardia</taxon>
    </lineage>
</organism>
<feature type="transmembrane region" description="Helical" evidence="5">
    <location>
        <begin position="318"/>
        <end position="338"/>
    </location>
</feature>
<proteinExistence type="predicted"/>
<evidence type="ECO:0000256" key="3">
    <source>
        <dbReference type="ARBA" id="ARBA00022989"/>
    </source>
</evidence>
<evidence type="ECO:0000256" key="4">
    <source>
        <dbReference type="ARBA" id="ARBA00023136"/>
    </source>
</evidence>
<evidence type="ECO:0000256" key="5">
    <source>
        <dbReference type="SAM" id="Phobius"/>
    </source>
</evidence>
<accession>A0ABP8RZ40</accession>
<feature type="transmembrane region" description="Helical" evidence="5">
    <location>
        <begin position="93"/>
        <end position="111"/>
    </location>
</feature>
<dbReference type="InterPro" id="IPR051788">
    <property type="entry name" value="MFS_Transporter"/>
</dbReference>
<evidence type="ECO:0000256" key="2">
    <source>
        <dbReference type="ARBA" id="ARBA00022692"/>
    </source>
</evidence>
<feature type="transmembrane region" description="Helical" evidence="5">
    <location>
        <begin position="295"/>
        <end position="312"/>
    </location>
</feature>
<dbReference type="Gene3D" id="1.20.1250.20">
    <property type="entry name" value="MFS general substrate transporter like domains"/>
    <property type="match status" value="2"/>
</dbReference>
<evidence type="ECO:0000313" key="8">
    <source>
        <dbReference type="Proteomes" id="UP001501598"/>
    </source>
</evidence>
<feature type="transmembrane region" description="Helical" evidence="5">
    <location>
        <begin position="154"/>
        <end position="173"/>
    </location>
</feature>
<evidence type="ECO:0000313" key="7">
    <source>
        <dbReference type="EMBL" id="GAA4553410.1"/>
    </source>
</evidence>
<feature type="transmembrane region" description="Helical" evidence="5">
    <location>
        <begin position="377"/>
        <end position="399"/>
    </location>
</feature>
<evidence type="ECO:0000259" key="6">
    <source>
        <dbReference type="PROSITE" id="PS50850"/>
    </source>
</evidence>
<dbReference type="InterPro" id="IPR036259">
    <property type="entry name" value="MFS_trans_sf"/>
</dbReference>
<keyword evidence="2 5" id="KW-0812">Transmembrane</keyword>
<dbReference type="Pfam" id="PF07690">
    <property type="entry name" value="MFS_1"/>
    <property type="match status" value="1"/>
</dbReference>
<dbReference type="InterPro" id="IPR020846">
    <property type="entry name" value="MFS_dom"/>
</dbReference>
<feature type="transmembrane region" description="Helical" evidence="5">
    <location>
        <begin position="117"/>
        <end position="142"/>
    </location>
</feature>
<dbReference type="PANTHER" id="PTHR23514:SF13">
    <property type="entry name" value="INNER MEMBRANE PROTEIN YBJJ"/>
    <property type="match status" value="1"/>
</dbReference>
<keyword evidence="4 5" id="KW-0472">Membrane</keyword>
<dbReference type="CDD" id="cd17393">
    <property type="entry name" value="MFS_MosC_like"/>
    <property type="match status" value="1"/>
</dbReference>
<comment type="subcellular location">
    <subcellularLocation>
        <location evidence="1">Cell membrane</location>
        <topology evidence="1">Multi-pass membrane protein</topology>
    </subcellularLocation>
</comment>
<evidence type="ECO:0000256" key="1">
    <source>
        <dbReference type="ARBA" id="ARBA00004651"/>
    </source>
</evidence>
<reference evidence="8" key="1">
    <citation type="journal article" date="2019" name="Int. J. Syst. Evol. Microbiol.">
        <title>The Global Catalogue of Microorganisms (GCM) 10K type strain sequencing project: providing services to taxonomists for standard genome sequencing and annotation.</title>
        <authorList>
            <consortium name="The Broad Institute Genomics Platform"/>
            <consortium name="The Broad Institute Genome Sequencing Center for Infectious Disease"/>
            <person name="Wu L."/>
            <person name="Ma J."/>
        </authorList>
    </citation>
    <scope>NUCLEOTIDE SEQUENCE [LARGE SCALE GENOMIC DNA]</scope>
    <source>
        <strain evidence="8">JCM 17906</strain>
    </source>
</reference>
<dbReference type="SUPFAM" id="SSF103473">
    <property type="entry name" value="MFS general substrate transporter"/>
    <property type="match status" value="1"/>
</dbReference>
<sequence length="542" mass="54862">MPVFPAGARPHASGRSRPSLPPTFTRLRVAVTAVFAFAGAVFGSWAARIPDVTAQVGATHATLGVALLCVSLGALASMQLTGALAARFGSGRVLIGGVVGLCLVVPLPGLATSIPELSAALLLFGAFTGLVNVAVNSAGVAVEARRPDRPLLPFLHAAFSLGGLAGAAAGGIASALGPVLPHLVGVGVVGLAVALWTRPVLTTLGREPAESRPAPDEQPAAPLRDRGLIVLLGLIAGCTAFGEGAITDWGALHLQETLGAAPALAAAGYSCFSLAMACGRLVGGVLLRRWGRTRLLGGGALLAAAGMTPALLTSSAELALAGFVLVGLGLANLFPLAIAQAGTRSGARGVALASTVGYTGLLGGPPAIGFLADHAGLPTALAAVPVLALVAAVLSLVVAPTRPRITLPALIPLPGRAAGSTLARIPLPSRIPLPVLAPALRRIVTVPADLQQRPGRFGDTTRRVVLKPLRPVVRTGRPLMVDARVQPLRIIRTPGSRVAVPVRPSMLRGATLVERSTGEWVRAPHRERHARGASPILAPVPA</sequence>
<protein>
    <recommendedName>
        <fullName evidence="6">Major facilitator superfamily (MFS) profile domain-containing protein</fullName>
    </recommendedName>
</protein>